<accession>A0A6J5QKM8</accession>
<organism evidence="1">
    <name type="scientific">uncultured Caudovirales phage</name>
    <dbReference type="NCBI Taxonomy" id="2100421"/>
    <lineage>
        <taxon>Viruses</taxon>
        <taxon>Duplodnaviria</taxon>
        <taxon>Heunggongvirae</taxon>
        <taxon>Uroviricota</taxon>
        <taxon>Caudoviricetes</taxon>
        <taxon>Peduoviridae</taxon>
        <taxon>Maltschvirus</taxon>
        <taxon>Maltschvirus maltsch</taxon>
    </lineage>
</organism>
<gene>
    <name evidence="1" type="ORF">UFOVP1130_10</name>
</gene>
<name>A0A6J5QKM8_9CAUD</name>
<proteinExistence type="predicted"/>
<sequence>MSKWIVRVNETIDYGYEVEATSEADAFDKFYRLDEDELEVALKWKESVGFEAPWTAERSEDQ</sequence>
<reference evidence="1" key="1">
    <citation type="submission" date="2020-05" db="EMBL/GenBank/DDBJ databases">
        <authorList>
            <person name="Chiriac C."/>
            <person name="Salcher M."/>
            <person name="Ghai R."/>
            <person name="Kavagutti S V."/>
        </authorList>
    </citation>
    <scope>NUCLEOTIDE SEQUENCE</scope>
</reference>
<protein>
    <submittedName>
        <fullName evidence="1">Uncharacterized protein</fullName>
    </submittedName>
</protein>
<dbReference type="EMBL" id="LR797078">
    <property type="protein sequence ID" value="CAB4185180.1"/>
    <property type="molecule type" value="Genomic_DNA"/>
</dbReference>
<evidence type="ECO:0000313" key="1">
    <source>
        <dbReference type="EMBL" id="CAB4185180.1"/>
    </source>
</evidence>